<evidence type="ECO:0000313" key="2">
    <source>
        <dbReference type="EMBL" id="RPB13582.1"/>
    </source>
</evidence>
<dbReference type="EMBL" id="ML119122">
    <property type="protein sequence ID" value="RPB13582.1"/>
    <property type="molecule type" value="Genomic_DNA"/>
</dbReference>
<accession>A0A3N4KWD9</accession>
<protein>
    <submittedName>
        <fullName evidence="2">TIP41-domain-containing protein</fullName>
    </submittedName>
</protein>
<dbReference type="GO" id="GO:0031929">
    <property type="term" value="P:TOR signaling"/>
    <property type="evidence" value="ECO:0007669"/>
    <property type="project" value="TreeGrafter"/>
</dbReference>
<dbReference type="AlphaFoldDB" id="A0A3N4KWD9"/>
<dbReference type="PANTHER" id="PTHR21021:SF16">
    <property type="entry name" value="TIP41-LIKE PROTEIN"/>
    <property type="match status" value="1"/>
</dbReference>
<dbReference type="Proteomes" id="UP000277580">
    <property type="component" value="Unassembled WGS sequence"/>
</dbReference>
<sequence length="278" mass="31238">MSYYTPLSTTTDQGKTTTIAGWTITTHKLPILKSGEIDAMTQTLGIAPPEMIFGHNGVRIAHDASGWGVTFNALDALRGVDKTGESMLKVAYSESWTKMRERVHEDIREVVKPFDWTYTTAYRGSVPETATPQFAPTEEMIPFERLKRPDPILLFDEIVLYEDELADNGIAILSVKIRVHPERLFVLSRFYLRLDGVLVRVRDTRVFVEFATGEVLREYQAREETYANVRNKMYGRSPEEVPGLMRDPQYVCELTPIVETIREKAVIGGAAAASSASG</sequence>
<evidence type="ECO:0000313" key="3">
    <source>
        <dbReference type="Proteomes" id="UP000277580"/>
    </source>
</evidence>
<organism evidence="2 3">
    <name type="scientific">Morchella conica CCBAS932</name>
    <dbReference type="NCBI Taxonomy" id="1392247"/>
    <lineage>
        <taxon>Eukaryota</taxon>
        <taxon>Fungi</taxon>
        <taxon>Dikarya</taxon>
        <taxon>Ascomycota</taxon>
        <taxon>Pezizomycotina</taxon>
        <taxon>Pezizomycetes</taxon>
        <taxon>Pezizales</taxon>
        <taxon>Morchellaceae</taxon>
        <taxon>Morchella</taxon>
    </lineage>
</organism>
<gene>
    <name evidence="2" type="ORF">P167DRAFT_553007</name>
</gene>
<proteinExistence type="inferred from homology"/>
<dbReference type="GO" id="GO:0005829">
    <property type="term" value="C:cytosol"/>
    <property type="evidence" value="ECO:0007669"/>
    <property type="project" value="TreeGrafter"/>
</dbReference>
<dbReference type="STRING" id="1392247.A0A3N4KWD9"/>
<dbReference type="InterPro" id="IPR007303">
    <property type="entry name" value="TIP41-like"/>
</dbReference>
<comment type="similarity">
    <text evidence="1">Belongs to the TIP41 family.</text>
</comment>
<dbReference type="InParanoid" id="A0A3N4KWD9"/>
<dbReference type="OrthoDB" id="10253878at2759"/>
<name>A0A3N4KWD9_9PEZI</name>
<dbReference type="Pfam" id="PF04176">
    <property type="entry name" value="TIP41"/>
    <property type="match status" value="1"/>
</dbReference>
<evidence type="ECO:0000256" key="1">
    <source>
        <dbReference type="ARBA" id="ARBA00006658"/>
    </source>
</evidence>
<dbReference type="InterPro" id="IPR051330">
    <property type="entry name" value="Phosphatase_reg/MetRdx"/>
</dbReference>
<keyword evidence="3" id="KW-1185">Reference proteome</keyword>
<dbReference type="PANTHER" id="PTHR21021">
    <property type="entry name" value="GAF/PUTATIVE CYTOSKELETAL PROTEIN"/>
    <property type="match status" value="1"/>
</dbReference>
<dbReference type="FunCoup" id="A0A3N4KWD9">
    <property type="interactions" value="803"/>
</dbReference>
<reference evidence="2 3" key="1">
    <citation type="journal article" date="2018" name="Nat. Ecol. Evol.">
        <title>Pezizomycetes genomes reveal the molecular basis of ectomycorrhizal truffle lifestyle.</title>
        <authorList>
            <person name="Murat C."/>
            <person name="Payen T."/>
            <person name="Noel B."/>
            <person name="Kuo A."/>
            <person name="Morin E."/>
            <person name="Chen J."/>
            <person name="Kohler A."/>
            <person name="Krizsan K."/>
            <person name="Balestrini R."/>
            <person name="Da Silva C."/>
            <person name="Montanini B."/>
            <person name="Hainaut M."/>
            <person name="Levati E."/>
            <person name="Barry K.W."/>
            <person name="Belfiori B."/>
            <person name="Cichocki N."/>
            <person name="Clum A."/>
            <person name="Dockter R.B."/>
            <person name="Fauchery L."/>
            <person name="Guy J."/>
            <person name="Iotti M."/>
            <person name="Le Tacon F."/>
            <person name="Lindquist E.A."/>
            <person name="Lipzen A."/>
            <person name="Malagnac F."/>
            <person name="Mello A."/>
            <person name="Molinier V."/>
            <person name="Miyauchi S."/>
            <person name="Poulain J."/>
            <person name="Riccioni C."/>
            <person name="Rubini A."/>
            <person name="Sitrit Y."/>
            <person name="Splivallo R."/>
            <person name="Traeger S."/>
            <person name="Wang M."/>
            <person name="Zifcakova L."/>
            <person name="Wipf D."/>
            <person name="Zambonelli A."/>
            <person name="Paolocci F."/>
            <person name="Nowrousian M."/>
            <person name="Ottonello S."/>
            <person name="Baldrian P."/>
            <person name="Spatafora J.W."/>
            <person name="Henrissat B."/>
            <person name="Nagy L.G."/>
            <person name="Aury J.M."/>
            <person name="Wincker P."/>
            <person name="Grigoriev I.V."/>
            <person name="Bonfante P."/>
            <person name="Martin F.M."/>
        </authorList>
    </citation>
    <scope>NUCLEOTIDE SEQUENCE [LARGE SCALE GENOMIC DNA]</scope>
    <source>
        <strain evidence="2 3">CCBAS932</strain>
    </source>
</reference>